<dbReference type="PANTHER" id="PTHR28457:SF3">
    <property type="entry name" value="CILIARY-ASSOCIATED CALCIUM-BINDING COILED-COIL PROTEIN 1"/>
    <property type="match status" value="1"/>
</dbReference>
<organism evidence="2 4">
    <name type="scientific">Phascolarctos cinereus</name>
    <name type="common">Koala</name>
    <dbReference type="NCBI Taxonomy" id="38626"/>
    <lineage>
        <taxon>Eukaryota</taxon>
        <taxon>Metazoa</taxon>
        <taxon>Chordata</taxon>
        <taxon>Craniata</taxon>
        <taxon>Vertebrata</taxon>
        <taxon>Euteleostomi</taxon>
        <taxon>Mammalia</taxon>
        <taxon>Metatheria</taxon>
        <taxon>Diprotodontia</taxon>
        <taxon>Phascolarctidae</taxon>
        <taxon>Phascolarctos</taxon>
    </lineage>
</organism>
<evidence type="ECO:0000313" key="3">
    <source>
        <dbReference type="RefSeq" id="XP_020853901.1"/>
    </source>
</evidence>
<evidence type="ECO:0000256" key="1">
    <source>
        <dbReference type="SAM" id="MobiDB-lite"/>
    </source>
</evidence>
<dbReference type="PANTHER" id="PTHR28457">
    <property type="entry name" value="COILED-COIL DOMAIN-CONTAINING PROTEIN 189"/>
    <property type="match status" value="1"/>
</dbReference>
<dbReference type="RefSeq" id="XP_020853902.1">
    <property type="nucleotide sequence ID" value="XM_020998243.1"/>
</dbReference>
<dbReference type="RefSeq" id="XP_020853901.1">
    <property type="nucleotide sequence ID" value="XM_020998242.1"/>
</dbReference>
<sequence length="290" mass="32900">MGEVEMKKRGLPAETSSEISHEDSPKILTSDFLSELQINDLLNENIHGVQKKLEGFLNFQKLPTSLKEAILLDYYTAGFWWAKGKNFSVPQLSKFMALLDKLLHNLQTLHASLEDSIKFLGEVMAEIGPNTIEKPYMNVFNVQQANEIIDYLKMSLFQHYKLYEFLFFSPRDEIVIGTEKVIELVKSAASPFPDPLEEGMACDIYSAFIVPPPTSTLEVEDIEQVLSEESQVESEATEVDPLANFTIEEVKTVLGQITDEVISSIQAEINEKLQMQEETFNVRIEKLKQA</sequence>
<dbReference type="GeneID" id="110216421"/>
<dbReference type="KEGG" id="pcw:110216421"/>
<dbReference type="AlphaFoldDB" id="A0A6P5L7L9"/>
<dbReference type="Pfam" id="PF14769">
    <property type="entry name" value="CLAMP"/>
    <property type="match status" value="1"/>
</dbReference>
<protein>
    <submittedName>
        <fullName evidence="3 4">Uncharacterized protein C10orf107 homolog isoform X1</fullName>
    </submittedName>
</protein>
<evidence type="ECO:0000313" key="4">
    <source>
        <dbReference type="RefSeq" id="XP_020853902.1"/>
    </source>
</evidence>
<name>A0A6P5L7L9_PHACI</name>
<gene>
    <name evidence="3 4" type="primary">CUNH10orf107</name>
</gene>
<dbReference type="Proteomes" id="UP000515140">
    <property type="component" value="Unplaced"/>
</dbReference>
<reference evidence="3 4" key="1">
    <citation type="submission" date="2025-04" db="UniProtKB">
        <authorList>
            <consortium name="RefSeq"/>
        </authorList>
    </citation>
    <scope>IDENTIFICATION</scope>
    <source>
        <tissue evidence="3 4">Spleen</tissue>
    </source>
</reference>
<evidence type="ECO:0000313" key="2">
    <source>
        <dbReference type="Proteomes" id="UP000515140"/>
    </source>
</evidence>
<dbReference type="CTD" id="219621"/>
<keyword evidence="2" id="KW-1185">Reference proteome</keyword>
<feature type="region of interest" description="Disordered" evidence="1">
    <location>
        <begin position="1"/>
        <end position="23"/>
    </location>
</feature>
<proteinExistence type="predicted"/>
<accession>A0A6P5L7L9</accession>
<dbReference type="InterPro" id="IPR032727">
    <property type="entry name" value="CLAMP"/>
</dbReference>